<dbReference type="EMBL" id="RCML01000569">
    <property type="protein sequence ID" value="KAG2973569.1"/>
    <property type="molecule type" value="Genomic_DNA"/>
</dbReference>
<name>A0A329RIM4_9STRA</name>
<reference evidence="3 4" key="1">
    <citation type="submission" date="2018-01" db="EMBL/GenBank/DDBJ databases">
        <title>Draft genome of the strawberry crown rot pathogen Phytophthora cactorum.</title>
        <authorList>
            <person name="Armitage A.D."/>
            <person name="Lysoe E."/>
            <person name="Nellist C.F."/>
            <person name="Harrison R.J."/>
            <person name="Brurberg M.B."/>
        </authorList>
    </citation>
    <scope>NUCLEOTIDE SEQUENCE [LARGE SCALE GENOMIC DNA]</scope>
    <source>
        <strain evidence="3 4">10300</strain>
    </source>
</reference>
<proteinExistence type="predicted"/>
<evidence type="ECO:0000313" key="2">
    <source>
        <dbReference type="EMBL" id="KAG2973569.1"/>
    </source>
</evidence>
<feature type="region of interest" description="Disordered" evidence="1">
    <location>
        <begin position="1"/>
        <end position="42"/>
    </location>
</feature>
<dbReference type="Proteomes" id="UP000697107">
    <property type="component" value="Unassembled WGS sequence"/>
</dbReference>
<feature type="compositionally biased region" description="Basic and acidic residues" evidence="1">
    <location>
        <begin position="13"/>
        <end position="27"/>
    </location>
</feature>
<reference evidence="2" key="2">
    <citation type="submission" date="2018-10" db="EMBL/GenBank/DDBJ databases">
        <title>Effector identification in a new, highly contiguous assembly of the strawberry crown rot pathogen Phytophthora cactorum.</title>
        <authorList>
            <person name="Armitage A.D."/>
            <person name="Nellist C.F."/>
            <person name="Bates H."/>
            <person name="Vickerstaff R.J."/>
            <person name="Harrison R.J."/>
        </authorList>
    </citation>
    <scope>NUCLEOTIDE SEQUENCE</scope>
    <source>
        <strain evidence="2">P415</strain>
    </source>
</reference>
<accession>A0A329RIM4</accession>
<evidence type="ECO:0000313" key="4">
    <source>
        <dbReference type="Proteomes" id="UP000251314"/>
    </source>
</evidence>
<dbReference type="AlphaFoldDB" id="A0A329RIM4"/>
<sequence length="42" mass="4828">MWSFPMIPEDVSAIEKREAEKEAETVKKKTQSTGPMDTQVHH</sequence>
<evidence type="ECO:0000256" key="1">
    <source>
        <dbReference type="SAM" id="MobiDB-lite"/>
    </source>
</evidence>
<protein>
    <submittedName>
        <fullName evidence="3">Uncharacterized protein</fullName>
    </submittedName>
</protein>
<comment type="caution">
    <text evidence="3">The sequence shown here is derived from an EMBL/GenBank/DDBJ whole genome shotgun (WGS) entry which is preliminary data.</text>
</comment>
<dbReference type="EMBL" id="MJFZ01000911">
    <property type="protein sequence ID" value="RAW24270.1"/>
    <property type="molecule type" value="Genomic_DNA"/>
</dbReference>
<gene>
    <name evidence="3" type="ORF">PC110_g19301</name>
    <name evidence="2" type="ORF">PC118_g15044</name>
</gene>
<organism evidence="3 4">
    <name type="scientific">Phytophthora cactorum</name>
    <dbReference type="NCBI Taxonomy" id="29920"/>
    <lineage>
        <taxon>Eukaryota</taxon>
        <taxon>Sar</taxon>
        <taxon>Stramenopiles</taxon>
        <taxon>Oomycota</taxon>
        <taxon>Peronosporomycetes</taxon>
        <taxon>Peronosporales</taxon>
        <taxon>Peronosporaceae</taxon>
        <taxon>Phytophthora</taxon>
    </lineage>
</organism>
<dbReference type="Proteomes" id="UP000251314">
    <property type="component" value="Unassembled WGS sequence"/>
</dbReference>
<keyword evidence="4" id="KW-1185">Reference proteome</keyword>
<dbReference type="VEuPathDB" id="FungiDB:PC110_g19301"/>
<evidence type="ECO:0000313" key="3">
    <source>
        <dbReference type="EMBL" id="RAW24270.1"/>
    </source>
</evidence>